<protein>
    <submittedName>
        <fullName evidence="2">Antibiotic biosynthesis monooxygenase</fullName>
    </submittedName>
</protein>
<dbReference type="EMBL" id="JABXXP010000340">
    <property type="protein sequence ID" value="NVN12113.1"/>
    <property type="molecule type" value="Genomic_DNA"/>
</dbReference>
<dbReference type="PROSITE" id="PS51725">
    <property type="entry name" value="ABM"/>
    <property type="match status" value="1"/>
</dbReference>
<dbReference type="SUPFAM" id="SSF54909">
    <property type="entry name" value="Dimeric alpha+beta barrel"/>
    <property type="match status" value="1"/>
</dbReference>
<organism evidence="2 3">
    <name type="scientific">Nguyenibacter vanlangensis</name>
    <dbReference type="NCBI Taxonomy" id="1216886"/>
    <lineage>
        <taxon>Bacteria</taxon>
        <taxon>Pseudomonadati</taxon>
        <taxon>Pseudomonadota</taxon>
        <taxon>Alphaproteobacteria</taxon>
        <taxon>Acetobacterales</taxon>
        <taxon>Acetobacteraceae</taxon>
        <taxon>Nguyenibacter</taxon>
    </lineage>
</organism>
<dbReference type="Gene3D" id="3.30.70.100">
    <property type="match status" value="1"/>
</dbReference>
<keyword evidence="2" id="KW-0560">Oxidoreductase</keyword>
<evidence type="ECO:0000313" key="3">
    <source>
        <dbReference type="Proteomes" id="UP000534870"/>
    </source>
</evidence>
<dbReference type="InterPro" id="IPR050744">
    <property type="entry name" value="AI-2_Isomerase_LsrG"/>
</dbReference>
<dbReference type="GO" id="GO:0005829">
    <property type="term" value="C:cytosol"/>
    <property type="evidence" value="ECO:0007669"/>
    <property type="project" value="TreeGrafter"/>
</dbReference>
<accession>A0A7Y7M8B8</accession>
<dbReference type="Proteomes" id="UP000534870">
    <property type="component" value="Unassembled WGS sequence"/>
</dbReference>
<dbReference type="AlphaFoldDB" id="A0A7Y7M8B8"/>
<sequence>MTNAAPLTIIAEFATTPENHRKFLEICAYDSARSVADEPGCRAFDVLLPENEPDRVILHEIYVDQAAFDSHLTTPHYQVFADGMATLGVELLSLRRLATHRA</sequence>
<name>A0A7Y7M8B8_9PROT</name>
<feature type="domain" description="ABM" evidence="1">
    <location>
        <begin position="7"/>
        <end position="97"/>
    </location>
</feature>
<reference evidence="2 3" key="1">
    <citation type="submission" date="2020-06" db="EMBL/GenBank/DDBJ databases">
        <title>Description of novel acetic acid bacteria.</title>
        <authorList>
            <person name="Sombolestani A."/>
        </authorList>
    </citation>
    <scope>NUCLEOTIDE SEQUENCE [LARGE SCALE GENOMIC DNA]</scope>
    <source>
        <strain evidence="2 3">LMG 31431</strain>
    </source>
</reference>
<comment type="caution">
    <text evidence="2">The sequence shown here is derived from an EMBL/GenBank/DDBJ whole genome shotgun (WGS) entry which is preliminary data.</text>
</comment>
<dbReference type="RefSeq" id="WP_176640745.1">
    <property type="nucleotide sequence ID" value="NZ_JABXXP010000340.1"/>
</dbReference>
<proteinExistence type="predicted"/>
<keyword evidence="2" id="KW-0503">Monooxygenase</keyword>
<evidence type="ECO:0000259" key="1">
    <source>
        <dbReference type="PROSITE" id="PS51725"/>
    </source>
</evidence>
<dbReference type="InterPro" id="IPR011008">
    <property type="entry name" value="Dimeric_a/b-barrel"/>
</dbReference>
<dbReference type="InterPro" id="IPR007138">
    <property type="entry name" value="ABM_dom"/>
</dbReference>
<evidence type="ECO:0000313" key="2">
    <source>
        <dbReference type="EMBL" id="NVN12113.1"/>
    </source>
</evidence>
<gene>
    <name evidence="2" type="ORF">HUK84_13450</name>
</gene>
<dbReference type="Pfam" id="PF03992">
    <property type="entry name" value="ABM"/>
    <property type="match status" value="1"/>
</dbReference>
<dbReference type="PANTHER" id="PTHR33336">
    <property type="entry name" value="QUINOL MONOOXYGENASE YGIN-RELATED"/>
    <property type="match status" value="1"/>
</dbReference>
<dbReference type="GO" id="GO:0004497">
    <property type="term" value="F:monooxygenase activity"/>
    <property type="evidence" value="ECO:0007669"/>
    <property type="project" value="UniProtKB-KW"/>
</dbReference>
<dbReference type="PANTHER" id="PTHR33336:SF1">
    <property type="entry name" value="(4S)-4-HYDROXY-5-PHOSPHONOOXYPENTANE-2,3-DIONE ISOMERASE"/>
    <property type="match status" value="1"/>
</dbReference>